<accession>A0A0C7N265</accession>
<keyword evidence="1" id="KW-0560">Oxidoreductase</keyword>
<dbReference type="PRINTS" id="PR00069">
    <property type="entry name" value="ALDKETRDTASE"/>
</dbReference>
<feature type="binding site" evidence="2">
    <location>
        <position position="112"/>
    </location>
    <ligand>
        <name>substrate</name>
    </ligand>
</feature>
<dbReference type="GO" id="GO:0016616">
    <property type="term" value="F:oxidoreductase activity, acting on the CH-OH group of donors, NAD or NADP as acceptor"/>
    <property type="evidence" value="ECO:0007669"/>
    <property type="project" value="UniProtKB-ARBA"/>
</dbReference>
<evidence type="ECO:0000259" key="4">
    <source>
        <dbReference type="Pfam" id="PF00248"/>
    </source>
</evidence>
<dbReference type="RefSeq" id="XP_022626901.1">
    <property type="nucleotide sequence ID" value="XM_022774845.1"/>
</dbReference>
<dbReference type="InterPro" id="IPR020471">
    <property type="entry name" value="AKR"/>
</dbReference>
<dbReference type="GeneID" id="34684061"/>
<keyword evidence="6" id="KW-1185">Reference proteome</keyword>
<dbReference type="PROSITE" id="PS00798">
    <property type="entry name" value="ALDOKETO_REDUCTASE_1"/>
    <property type="match status" value="1"/>
</dbReference>
<dbReference type="InterPro" id="IPR018170">
    <property type="entry name" value="Aldo/ket_reductase_CS"/>
</dbReference>
<dbReference type="HOGENOM" id="CLU_023205_0_0_1"/>
<organism evidence="5 6">
    <name type="scientific">Lachancea lanzarotensis</name>
    <dbReference type="NCBI Taxonomy" id="1245769"/>
    <lineage>
        <taxon>Eukaryota</taxon>
        <taxon>Fungi</taxon>
        <taxon>Dikarya</taxon>
        <taxon>Ascomycota</taxon>
        <taxon>Saccharomycotina</taxon>
        <taxon>Saccharomycetes</taxon>
        <taxon>Saccharomycetales</taxon>
        <taxon>Saccharomycetaceae</taxon>
        <taxon>Lachancea</taxon>
    </lineage>
</organism>
<dbReference type="EMBL" id="LN736360">
    <property type="protein sequence ID" value="CEP60659.1"/>
    <property type="molecule type" value="Genomic_DNA"/>
</dbReference>
<dbReference type="OrthoDB" id="416253at2759"/>
<evidence type="ECO:0000256" key="2">
    <source>
        <dbReference type="PIRSR" id="PIRSR000097-2"/>
    </source>
</evidence>
<dbReference type="Gene3D" id="3.20.20.100">
    <property type="entry name" value="NADP-dependent oxidoreductase domain"/>
    <property type="match status" value="1"/>
</dbReference>
<gene>
    <name evidence="5" type="ORF">LALA0_S01e16006g</name>
</gene>
<evidence type="ECO:0000256" key="3">
    <source>
        <dbReference type="PIRSR" id="PIRSR000097-3"/>
    </source>
</evidence>
<dbReference type="PANTHER" id="PTHR11732">
    <property type="entry name" value="ALDO/KETO REDUCTASE"/>
    <property type="match status" value="1"/>
</dbReference>
<dbReference type="InterPro" id="IPR023210">
    <property type="entry name" value="NADP_OxRdtase_dom"/>
</dbReference>
<dbReference type="AlphaFoldDB" id="A0A0C7N265"/>
<evidence type="ECO:0000313" key="5">
    <source>
        <dbReference type="EMBL" id="CEP60659.1"/>
    </source>
</evidence>
<dbReference type="FunFam" id="3.20.20.100:FF:000002">
    <property type="entry name" value="2,5-diketo-D-gluconic acid reductase A"/>
    <property type="match status" value="1"/>
</dbReference>
<dbReference type="STRING" id="1245769.A0A0C7N265"/>
<dbReference type="Pfam" id="PF00248">
    <property type="entry name" value="Aldo_ket_red"/>
    <property type="match status" value="1"/>
</dbReference>
<dbReference type="SUPFAM" id="SSF51430">
    <property type="entry name" value="NAD(P)-linked oxidoreductase"/>
    <property type="match status" value="1"/>
</dbReference>
<evidence type="ECO:0000256" key="1">
    <source>
        <dbReference type="ARBA" id="ARBA00023002"/>
    </source>
</evidence>
<name>A0A0C7N265_9SACH</name>
<dbReference type="PIRSF" id="PIRSF000097">
    <property type="entry name" value="AKR"/>
    <property type="match status" value="1"/>
</dbReference>
<feature type="site" description="Lowers pKa of active site Tyr" evidence="3">
    <location>
        <position position="81"/>
    </location>
</feature>
<dbReference type="InterPro" id="IPR036812">
    <property type="entry name" value="NAD(P)_OxRdtase_dom_sf"/>
</dbReference>
<reference evidence="5 6" key="1">
    <citation type="submission" date="2014-12" db="EMBL/GenBank/DDBJ databases">
        <authorList>
            <person name="Neuveglise Cecile"/>
        </authorList>
    </citation>
    <scope>NUCLEOTIDE SEQUENCE [LARGE SCALE GENOMIC DNA]</scope>
    <source>
        <strain evidence="5 6">CBS 12615</strain>
    </source>
</reference>
<protein>
    <submittedName>
        <fullName evidence="5">LALA0S01e16006g1_1</fullName>
    </submittedName>
</protein>
<proteinExistence type="predicted"/>
<dbReference type="Proteomes" id="UP000054304">
    <property type="component" value="Unassembled WGS sequence"/>
</dbReference>
<evidence type="ECO:0000313" key="6">
    <source>
        <dbReference type="Proteomes" id="UP000054304"/>
    </source>
</evidence>
<sequence length="308" mass="34818">MSTVLKTCTATATLNTGSKIPLLGLGTWRSTKDKGYAAVRKALDAGYRHIDSAAVCMNEQVIGKAIRDSGIPRNEVFVTAKLWSTQHRQPGKALEQSLDRLGLDYVDLYIMHWPLAFKTDRLSSKNYMVIPTNAEKKPDVDTDWNHVKTWELMQYLPKRGGTKAIGVSNCSIRHLKEILDSQGNKIVPAINQIEAHPFLPQDDMLDFCHDKGIIMEAYSPLGSDGAPFLKEPVVREIAKRYHVDTAQLLISWGLQRGYVVLPKSTNLERIVSNSQTFELAKEDFIRLHELAQERGTKRVHSPPWFFFE</sequence>
<feature type="domain" description="NADP-dependent oxidoreductase" evidence="4">
    <location>
        <begin position="23"/>
        <end position="290"/>
    </location>
</feature>